<feature type="transmembrane region" description="Helical" evidence="7">
    <location>
        <begin position="381"/>
        <end position="407"/>
    </location>
</feature>
<feature type="domain" description="ABC3 transporter permease C-terminal" evidence="8">
    <location>
        <begin position="340"/>
        <end position="455"/>
    </location>
</feature>
<proteinExistence type="inferred from homology"/>
<evidence type="ECO:0000313" key="9">
    <source>
        <dbReference type="EMBL" id="PVZ93959.1"/>
    </source>
</evidence>
<feature type="transmembrane region" description="Helical" evidence="7">
    <location>
        <begin position="152"/>
        <end position="174"/>
    </location>
</feature>
<dbReference type="Pfam" id="PF02687">
    <property type="entry name" value="FtsX"/>
    <property type="match status" value="2"/>
</dbReference>
<feature type="transmembrane region" description="Helical" evidence="7">
    <location>
        <begin position="242"/>
        <end position="267"/>
    </location>
</feature>
<keyword evidence="4 7" id="KW-1133">Transmembrane helix</keyword>
<dbReference type="EMBL" id="QEOP01000002">
    <property type="protein sequence ID" value="PVZ93959.1"/>
    <property type="molecule type" value="Genomic_DNA"/>
</dbReference>
<dbReference type="InterPro" id="IPR050250">
    <property type="entry name" value="Macrolide_Exporter_MacB"/>
</dbReference>
<keyword evidence="3 7" id="KW-0812">Transmembrane</keyword>
<name>A0A2V1HSE1_9MICO</name>
<comment type="subcellular location">
    <subcellularLocation>
        <location evidence="1">Cell membrane</location>
        <topology evidence="1">Multi-pass membrane protein</topology>
    </subcellularLocation>
</comment>
<dbReference type="GO" id="GO:0022857">
    <property type="term" value="F:transmembrane transporter activity"/>
    <property type="evidence" value="ECO:0007669"/>
    <property type="project" value="TreeGrafter"/>
</dbReference>
<evidence type="ECO:0000313" key="10">
    <source>
        <dbReference type="Proteomes" id="UP000244893"/>
    </source>
</evidence>
<evidence type="ECO:0000256" key="7">
    <source>
        <dbReference type="SAM" id="Phobius"/>
    </source>
</evidence>
<keyword evidence="2" id="KW-1003">Cell membrane</keyword>
<feature type="transmembrane region" description="Helical" evidence="7">
    <location>
        <begin position="288"/>
        <end position="315"/>
    </location>
</feature>
<feature type="transmembrane region" description="Helical" evidence="7">
    <location>
        <begin position="54"/>
        <end position="79"/>
    </location>
</feature>
<evidence type="ECO:0000256" key="4">
    <source>
        <dbReference type="ARBA" id="ARBA00022989"/>
    </source>
</evidence>
<feature type="transmembrane region" description="Helical" evidence="7">
    <location>
        <begin position="114"/>
        <end position="140"/>
    </location>
</feature>
<dbReference type="RefSeq" id="WP_116756473.1">
    <property type="nucleotide sequence ID" value="NZ_JBHUEX010000001.1"/>
</dbReference>
<evidence type="ECO:0000256" key="5">
    <source>
        <dbReference type="ARBA" id="ARBA00023136"/>
    </source>
</evidence>
<feature type="domain" description="ABC3 transporter permease C-terminal" evidence="8">
    <location>
        <begin position="65"/>
        <end position="182"/>
    </location>
</feature>
<dbReference type="OrthoDB" id="9780560at2"/>
<comment type="similarity">
    <text evidence="6">Belongs to the ABC-4 integral membrane protein family.</text>
</comment>
<organism evidence="9 10">
    <name type="scientific">Amnibacterium flavum</name>
    <dbReference type="NCBI Taxonomy" id="2173173"/>
    <lineage>
        <taxon>Bacteria</taxon>
        <taxon>Bacillati</taxon>
        <taxon>Actinomycetota</taxon>
        <taxon>Actinomycetes</taxon>
        <taxon>Micrococcales</taxon>
        <taxon>Microbacteriaceae</taxon>
        <taxon>Amnibacterium</taxon>
    </lineage>
</organism>
<keyword evidence="10" id="KW-1185">Reference proteome</keyword>
<feature type="transmembrane region" description="Helical" evidence="7">
    <location>
        <begin position="335"/>
        <end position="360"/>
    </location>
</feature>
<keyword evidence="5 7" id="KW-0472">Membrane</keyword>
<evidence type="ECO:0000256" key="3">
    <source>
        <dbReference type="ARBA" id="ARBA00022692"/>
    </source>
</evidence>
<feature type="transmembrane region" description="Helical" evidence="7">
    <location>
        <begin position="12"/>
        <end position="34"/>
    </location>
</feature>
<dbReference type="PANTHER" id="PTHR30572">
    <property type="entry name" value="MEMBRANE COMPONENT OF TRANSPORTER-RELATED"/>
    <property type="match status" value="1"/>
</dbReference>
<dbReference type="Proteomes" id="UP000244893">
    <property type="component" value="Unassembled WGS sequence"/>
</dbReference>
<feature type="transmembrane region" description="Helical" evidence="7">
    <location>
        <begin position="427"/>
        <end position="446"/>
    </location>
</feature>
<evidence type="ECO:0000259" key="8">
    <source>
        <dbReference type="Pfam" id="PF02687"/>
    </source>
</evidence>
<reference evidence="9 10" key="1">
    <citation type="submission" date="2018-05" db="EMBL/GenBank/DDBJ databases">
        <title>Amnibacterium sp. M8JJ-5, whole genome shotgun sequence.</title>
        <authorList>
            <person name="Tuo L."/>
        </authorList>
    </citation>
    <scope>NUCLEOTIDE SEQUENCE [LARGE SCALE GENOMIC DNA]</scope>
    <source>
        <strain evidence="9 10">M8JJ-5</strain>
    </source>
</reference>
<dbReference type="PANTHER" id="PTHR30572:SF4">
    <property type="entry name" value="ABC TRANSPORTER PERMEASE YTRF"/>
    <property type="match status" value="1"/>
</dbReference>
<dbReference type="GO" id="GO:0005886">
    <property type="term" value="C:plasma membrane"/>
    <property type="evidence" value="ECO:0007669"/>
    <property type="project" value="UniProtKB-SubCell"/>
</dbReference>
<evidence type="ECO:0000256" key="6">
    <source>
        <dbReference type="ARBA" id="ARBA00038076"/>
    </source>
</evidence>
<gene>
    <name evidence="9" type="ORF">DDQ50_09350</name>
</gene>
<protein>
    <submittedName>
        <fullName evidence="9">ABC transporter permease</fullName>
    </submittedName>
</protein>
<evidence type="ECO:0000256" key="2">
    <source>
        <dbReference type="ARBA" id="ARBA00022475"/>
    </source>
</evidence>
<accession>A0A2V1HSE1</accession>
<feature type="transmembrane region" description="Helical" evidence="7">
    <location>
        <begin position="210"/>
        <end position="236"/>
    </location>
</feature>
<comment type="caution">
    <text evidence="9">The sequence shown here is derived from an EMBL/GenBank/DDBJ whole genome shotgun (WGS) entry which is preliminary data.</text>
</comment>
<dbReference type="InterPro" id="IPR003838">
    <property type="entry name" value="ABC3_permease_C"/>
</dbReference>
<evidence type="ECO:0000256" key="1">
    <source>
        <dbReference type="ARBA" id="ARBA00004651"/>
    </source>
</evidence>
<sequence length="463" mass="47020">MRSWALRQLKESAGQYAASAAVVAIVSAFAVLLLETTEVFSAAVASAGLDAVDAVRMGLGTVTVVFLGIAVVVAVLVISNTFSMVYAGRVRDIALLRLIGATGKQVRRTSLIDGVAVGLTGAVLGIVAGVLISLAAIAGISASTGAELSFIFVPQLILVPLIGSLVATVAASYAGSREVSRVAPIEATRSSAEGQRLPERAARGRSITGVVLFMAGLGLLGLGTVVGIAAPVGLLIAFPGGVLSIAGVIIGSPVLIPPVVALVARLLPRSAANRLAAANLLHDPVRTARTVISVVIGVTLLTMFTVAGEMFIAATRDYLGQGDDVASVIDGLLQAVYALTSFSVIVAAIGLGSTLSMSVLQRRRQIGVLRALGLTTRQTRRMLLAESLLVTVVGVIVGLVLGTLYGFVGANSILGSQYFGPPLLPPVFLIVLVVGALAFGALASLAPGRRASGIAPAVALREA</sequence>
<dbReference type="AlphaFoldDB" id="A0A2V1HSE1"/>